<keyword evidence="1" id="KW-0472">Membrane</keyword>
<dbReference type="Proteomes" id="UP001529338">
    <property type="component" value="Unassembled WGS sequence"/>
</dbReference>
<dbReference type="Gene3D" id="3.30.230.10">
    <property type="match status" value="1"/>
</dbReference>
<feature type="transmembrane region" description="Helical" evidence="1">
    <location>
        <begin position="33"/>
        <end position="56"/>
    </location>
</feature>
<dbReference type="EMBL" id="JAUCGQ010000001">
    <property type="protein sequence ID" value="MDM7854180.1"/>
    <property type="molecule type" value="Genomic_DNA"/>
</dbReference>
<dbReference type="InterPro" id="IPR008269">
    <property type="entry name" value="Lon_proteolytic"/>
</dbReference>
<organism evidence="3 4">
    <name type="scientific">Cellulomonas alba</name>
    <dbReference type="NCBI Taxonomy" id="3053467"/>
    <lineage>
        <taxon>Bacteria</taxon>
        <taxon>Bacillati</taxon>
        <taxon>Actinomycetota</taxon>
        <taxon>Actinomycetes</taxon>
        <taxon>Micrococcales</taxon>
        <taxon>Cellulomonadaceae</taxon>
        <taxon>Cellulomonas</taxon>
    </lineage>
</organism>
<keyword evidence="4" id="KW-1185">Reference proteome</keyword>
<feature type="domain" description="PDZ" evidence="2">
    <location>
        <begin position="145"/>
        <end position="223"/>
    </location>
</feature>
<protein>
    <submittedName>
        <fullName evidence="3">PDZ domain-containing protein</fullName>
    </submittedName>
</protein>
<dbReference type="SUPFAM" id="SSF54211">
    <property type="entry name" value="Ribosomal protein S5 domain 2-like"/>
    <property type="match status" value="1"/>
</dbReference>
<evidence type="ECO:0000313" key="3">
    <source>
        <dbReference type="EMBL" id="MDM7854180.1"/>
    </source>
</evidence>
<comment type="caution">
    <text evidence="3">The sequence shown here is derived from an EMBL/GenBank/DDBJ whole genome shotgun (WGS) entry which is preliminary data.</text>
</comment>
<dbReference type="InterPro" id="IPR020568">
    <property type="entry name" value="Ribosomal_Su5_D2-typ_SF"/>
</dbReference>
<dbReference type="RefSeq" id="WP_289453812.1">
    <property type="nucleotide sequence ID" value="NZ_JAUCGQ010000001.1"/>
</dbReference>
<dbReference type="InterPro" id="IPR027065">
    <property type="entry name" value="Lon_Prtase"/>
</dbReference>
<dbReference type="SMART" id="SM00228">
    <property type="entry name" value="PDZ"/>
    <property type="match status" value="1"/>
</dbReference>
<dbReference type="InterPro" id="IPR036034">
    <property type="entry name" value="PDZ_sf"/>
</dbReference>
<evidence type="ECO:0000313" key="4">
    <source>
        <dbReference type="Proteomes" id="UP001529338"/>
    </source>
</evidence>
<dbReference type="SUPFAM" id="SSF50156">
    <property type="entry name" value="PDZ domain-like"/>
    <property type="match status" value="1"/>
</dbReference>
<evidence type="ECO:0000259" key="2">
    <source>
        <dbReference type="PROSITE" id="PS50106"/>
    </source>
</evidence>
<sequence>MPDEIDPAAPPADGGPAWFPPAQPAMRSSRRSVVLAVSALVTAVLLGVLVVAPAPYAVDSPGPTKDVLGTDNGTPLITIKGAQTYDPTGQLRLVTVSGTGGPGFPSTVLTVLRGWISRWSVVLPREDLYPEGKSQDEIDQTNQQQMTTSQEDATVAALTELGYAVPATLTVAGTVQGSGADGKLQKGDVITAIDGKAVPTYQDLADVLAAVKPGATITVTVKRGGSSVEVPVVTGKRPDGSAQIGIYIDPTFHPPIDVKISIDNIGGPSAGTMFALGIIDMLTPADEAKGQVIAGTGTISITGDVGPIGGIRQKMAGAVRDGARWFLAPDSNCNEVVGHVPRGLHVAKVSTLHGAREAVAAIGEGKGETLPTCS</sequence>
<name>A0ABT7SDD4_9CELL</name>
<reference evidence="3 4" key="1">
    <citation type="submission" date="2023-06" db="EMBL/GenBank/DDBJ databases">
        <title>Cellulomonas sp. MW4 Whole genome sequence.</title>
        <authorList>
            <person name="Park S."/>
        </authorList>
    </citation>
    <scope>NUCLEOTIDE SEQUENCE [LARGE SCALE GENOMIC DNA]</scope>
    <source>
        <strain evidence="3 4">MW4</strain>
    </source>
</reference>
<dbReference type="InterPro" id="IPR001478">
    <property type="entry name" value="PDZ"/>
</dbReference>
<keyword evidence="1" id="KW-1133">Transmembrane helix</keyword>
<dbReference type="InterPro" id="IPR014721">
    <property type="entry name" value="Ribsml_uS5_D2-typ_fold_subgr"/>
</dbReference>
<dbReference type="PANTHER" id="PTHR10046">
    <property type="entry name" value="ATP DEPENDENT LON PROTEASE FAMILY MEMBER"/>
    <property type="match status" value="1"/>
</dbReference>
<accession>A0ABT7SDD4</accession>
<evidence type="ECO:0000256" key="1">
    <source>
        <dbReference type="SAM" id="Phobius"/>
    </source>
</evidence>
<proteinExistence type="predicted"/>
<keyword evidence="1" id="KW-0812">Transmembrane</keyword>
<dbReference type="Pfam" id="PF13180">
    <property type="entry name" value="PDZ_2"/>
    <property type="match status" value="1"/>
</dbReference>
<dbReference type="PROSITE" id="PS50106">
    <property type="entry name" value="PDZ"/>
    <property type="match status" value="1"/>
</dbReference>
<dbReference type="Pfam" id="PF05362">
    <property type="entry name" value="Lon_C"/>
    <property type="match status" value="1"/>
</dbReference>
<gene>
    <name evidence="3" type="ORF">QRT04_04485</name>
</gene>